<dbReference type="Pfam" id="PF00867">
    <property type="entry name" value="XPG_I"/>
    <property type="match status" value="1"/>
</dbReference>
<reference evidence="10 11" key="1">
    <citation type="submission" date="2018-06" db="EMBL/GenBank/DDBJ databases">
        <title>A transcriptomic atlas of mushroom development highlights an independent origin of complex multicellularity.</title>
        <authorList>
            <consortium name="DOE Joint Genome Institute"/>
            <person name="Krizsan K."/>
            <person name="Almasi E."/>
            <person name="Merenyi Z."/>
            <person name="Sahu N."/>
            <person name="Viragh M."/>
            <person name="Koszo T."/>
            <person name="Mondo S."/>
            <person name="Kiss B."/>
            <person name="Balint B."/>
            <person name="Kues U."/>
            <person name="Barry K."/>
            <person name="Hegedus J.C."/>
            <person name="Henrissat B."/>
            <person name="Johnson J."/>
            <person name="Lipzen A."/>
            <person name="Ohm R."/>
            <person name="Nagy I."/>
            <person name="Pangilinan J."/>
            <person name="Yan J."/>
            <person name="Xiong Y."/>
            <person name="Grigoriev I.V."/>
            <person name="Hibbett D.S."/>
            <person name="Nagy L.G."/>
        </authorList>
    </citation>
    <scope>NUCLEOTIDE SEQUENCE [LARGE SCALE GENOMIC DNA]</scope>
    <source>
        <strain evidence="10 11">SZMC22713</strain>
    </source>
</reference>
<evidence type="ECO:0000313" key="11">
    <source>
        <dbReference type="Proteomes" id="UP000294933"/>
    </source>
</evidence>
<evidence type="ECO:0000256" key="3">
    <source>
        <dbReference type="ARBA" id="ARBA00022723"/>
    </source>
</evidence>
<keyword evidence="4" id="KW-0255">Endonuclease</keyword>
<keyword evidence="11" id="KW-1185">Reference proteome</keyword>
<dbReference type="PANTHER" id="PTHR11081">
    <property type="entry name" value="FLAP ENDONUCLEASE FAMILY MEMBER"/>
    <property type="match status" value="1"/>
</dbReference>
<dbReference type="InterPro" id="IPR006085">
    <property type="entry name" value="XPG_DNA_repair_N"/>
</dbReference>
<dbReference type="EMBL" id="ML170173">
    <property type="protein sequence ID" value="TDL22872.1"/>
    <property type="molecule type" value="Genomic_DNA"/>
</dbReference>
<dbReference type="GO" id="GO:0003677">
    <property type="term" value="F:DNA binding"/>
    <property type="evidence" value="ECO:0007669"/>
    <property type="project" value="InterPro"/>
</dbReference>
<dbReference type="SUPFAM" id="SSF47807">
    <property type="entry name" value="5' to 3' exonuclease, C-terminal subdomain"/>
    <property type="match status" value="1"/>
</dbReference>
<dbReference type="SUPFAM" id="SSF88723">
    <property type="entry name" value="PIN domain-like"/>
    <property type="match status" value="1"/>
</dbReference>
<evidence type="ECO:0000313" key="10">
    <source>
        <dbReference type="EMBL" id="TDL22872.1"/>
    </source>
</evidence>
<evidence type="ECO:0000259" key="9">
    <source>
        <dbReference type="SMART" id="SM00485"/>
    </source>
</evidence>
<dbReference type="STRING" id="50990.A0A4Y7Q6V7"/>
<dbReference type="Gene3D" id="1.10.150.20">
    <property type="entry name" value="5' to 3' exonuclease, C-terminal subdomain"/>
    <property type="match status" value="1"/>
</dbReference>
<feature type="domain" description="XPG N-terminal" evidence="9">
    <location>
        <begin position="1"/>
        <end position="100"/>
    </location>
</feature>
<sequence length="608" mass="68182">MGVLGLAPFLQKHCPQVIKILPERLKHLQGKTIVIDGTLITQRLHFAPAPHPHRHILGWYRLITELKESDVRAMCVFDGKERNLAKAMEVARRKQARRISAVRGRLESERLQRLNRLSHILHAYQTLQPEDREQANETLRRLMAQATKLPPMTTVPAHEVPIIDLEPETSDPEDFVSEEDWMQLPSDFQSGSNANAKQPSDVPHKGNYLRSRRRRDKGETSTLVNNVASSSHAQDAQASYNSDLHNIDPGPPVYVTGELYIDWDGYSRSQSPPPNLAPVAVFNSLADLYQNYLSTLPSSQAPSLPLPETSEAYSTPESYLHDEDQPSSPEILESRTQYHLTIEEGRIWHDLAESVSTPERDPSEALAALADRSLYISESYERRSKPPSYETYEESKMLLEAMGVPCIESSGPFEAEALASSLVLNGYADFVASEDTDVLIYEAPLIRNITNRKQPLITISGSSVRTALHLTRSSYIDFALLLGTDFSQRIPNVGPSRALKFIRKHGTIERVVAEERTRTPPRGPETRYFEQIGLAREVFATLPPVPEDVAVLEGKEEDWDAVSRIMSQFGLSRAVDDKHWDSGASLAGNYFDDNPAVDPALKSKPQRN</sequence>
<dbReference type="GO" id="GO:0046872">
    <property type="term" value="F:metal ion binding"/>
    <property type="evidence" value="ECO:0007669"/>
    <property type="project" value="UniProtKB-KW"/>
</dbReference>
<dbReference type="PANTHER" id="PTHR11081:SF9">
    <property type="entry name" value="FLAP ENDONUCLEASE 1"/>
    <property type="match status" value="1"/>
</dbReference>
<dbReference type="OrthoDB" id="31113at2759"/>
<dbReference type="Pfam" id="PF00752">
    <property type="entry name" value="XPG_N"/>
    <property type="match status" value="1"/>
</dbReference>
<name>A0A4Y7Q6V7_9AGAM</name>
<dbReference type="GO" id="GO:0005737">
    <property type="term" value="C:cytoplasm"/>
    <property type="evidence" value="ECO:0007669"/>
    <property type="project" value="TreeGrafter"/>
</dbReference>
<dbReference type="InterPro" id="IPR006084">
    <property type="entry name" value="XPG/Rad2"/>
</dbReference>
<dbReference type="InterPro" id="IPR029060">
    <property type="entry name" value="PIN-like_dom_sf"/>
</dbReference>
<proteinExistence type="predicted"/>
<dbReference type="Proteomes" id="UP000294933">
    <property type="component" value="Unassembled WGS sequence"/>
</dbReference>
<dbReference type="GO" id="GO:0017108">
    <property type="term" value="F:5'-flap endonuclease activity"/>
    <property type="evidence" value="ECO:0007669"/>
    <property type="project" value="TreeGrafter"/>
</dbReference>
<comment type="cofactor">
    <cofactor evidence="1">
        <name>Mg(2+)</name>
        <dbReference type="ChEBI" id="CHEBI:18420"/>
    </cofactor>
</comment>
<evidence type="ECO:0000256" key="4">
    <source>
        <dbReference type="ARBA" id="ARBA00022759"/>
    </source>
</evidence>
<dbReference type="GO" id="GO:0005634">
    <property type="term" value="C:nucleus"/>
    <property type="evidence" value="ECO:0007669"/>
    <property type="project" value="TreeGrafter"/>
</dbReference>
<dbReference type="InterPro" id="IPR006086">
    <property type="entry name" value="XPG-I_dom"/>
</dbReference>
<keyword evidence="3" id="KW-0479">Metal-binding</keyword>
<dbReference type="InterPro" id="IPR008918">
    <property type="entry name" value="HhH2"/>
</dbReference>
<feature type="compositionally biased region" description="Low complexity" evidence="7">
    <location>
        <begin position="298"/>
        <end position="307"/>
    </location>
</feature>
<dbReference type="InterPro" id="IPR036279">
    <property type="entry name" value="5-3_exonuclease_C_sf"/>
</dbReference>
<evidence type="ECO:0000256" key="1">
    <source>
        <dbReference type="ARBA" id="ARBA00001946"/>
    </source>
</evidence>
<feature type="domain" description="XPG-I" evidence="8">
    <location>
        <begin position="400"/>
        <end position="470"/>
    </location>
</feature>
<dbReference type="SMART" id="SM00279">
    <property type="entry name" value="HhH2"/>
    <property type="match status" value="1"/>
</dbReference>
<feature type="region of interest" description="Disordered" evidence="7">
    <location>
        <begin position="298"/>
        <end position="328"/>
    </location>
</feature>
<dbReference type="SMART" id="SM00484">
    <property type="entry name" value="XPGI"/>
    <property type="match status" value="1"/>
</dbReference>
<keyword evidence="6" id="KW-0460">Magnesium</keyword>
<dbReference type="GO" id="GO:0006281">
    <property type="term" value="P:DNA repair"/>
    <property type="evidence" value="ECO:0007669"/>
    <property type="project" value="UniProtKB-ARBA"/>
</dbReference>
<keyword evidence="2" id="KW-0540">Nuclease</keyword>
<dbReference type="SMART" id="SM00485">
    <property type="entry name" value="XPGN"/>
    <property type="match status" value="1"/>
</dbReference>
<feature type="compositionally biased region" description="Low complexity" evidence="7">
    <location>
        <begin position="228"/>
        <end position="239"/>
    </location>
</feature>
<organism evidence="10 11">
    <name type="scientific">Rickenella mellea</name>
    <dbReference type="NCBI Taxonomy" id="50990"/>
    <lineage>
        <taxon>Eukaryota</taxon>
        <taxon>Fungi</taxon>
        <taxon>Dikarya</taxon>
        <taxon>Basidiomycota</taxon>
        <taxon>Agaricomycotina</taxon>
        <taxon>Agaricomycetes</taxon>
        <taxon>Hymenochaetales</taxon>
        <taxon>Rickenellaceae</taxon>
        <taxon>Rickenella</taxon>
    </lineage>
</organism>
<accession>A0A4Y7Q6V7</accession>
<evidence type="ECO:0000259" key="8">
    <source>
        <dbReference type="SMART" id="SM00484"/>
    </source>
</evidence>
<dbReference type="AlphaFoldDB" id="A0A4Y7Q6V7"/>
<feature type="region of interest" description="Disordered" evidence="7">
    <location>
        <begin position="587"/>
        <end position="608"/>
    </location>
</feature>
<evidence type="ECO:0000256" key="6">
    <source>
        <dbReference type="ARBA" id="ARBA00022842"/>
    </source>
</evidence>
<feature type="compositionally biased region" description="Polar residues" evidence="7">
    <location>
        <begin position="186"/>
        <end position="198"/>
    </location>
</feature>
<dbReference type="VEuPathDB" id="FungiDB:BD410DRAFT_769923"/>
<dbReference type="Gene3D" id="3.40.50.1010">
    <property type="entry name" value="5'-nuclease"/>
    <property type="match status" value="2"/>
</dbReference>
<keyword evidence="5" id="KW-0378">Hydrolase</keyword>
<evidence type="ECO:0000256" key="2">
    <source>
        <dbReference type="ARBA" id="ARBA00022722"/>
    </source>
</evidence>
<protein>
    <submittedName>
        <fullName evidence="10">PIN domain-like protein</fullName>
    </submittedName>
</protein>
<gene>
    <name evidence="10" type="ORF">BD410DRAFT_769923</name>
</gene>
<evidence type="ECO:0000256" key="5">
    <source>
        <dbReference type="ARBA" id="ARBA00022801"/>
    </source>
</evidence>
<evidence type="ECO:0000256" key="7">
    <source>
        <dbReference type="SAM" id="MobiDB-lite"/>
    </source>
</evidence>
<feature type="region of interest" description="Disordered" evidence="7">
    <location>
        <begin position="185"/>
        <end position="247"/>
    </location>
</feature>
<dbReference type="PRINTS" id="PR00853">
    <property type="entry name" value="XPGRADSUPER"/>
</dbReference>
<dbReference type="GO" id="GO:0008409">
    <property type="term" value="F:5'-3' exonuclease activity"/>
    <property type="evidence" value="ECO:0007669"/>
    <property type="project" value="TreeGrafter"/>
</dbReference>